<dbReference type="PROSITE" id="PS51635">
    <property type="entry name" value="PNPLA"/>
    <property type="match status" value="1"/>
</dbReference>
<reference evidence="7" key="1">
    <citation type="submission" date="2023-10" db="EMBL/GenBank/DDBJ databases">
        <title>Chromosome-level genome of the transformable northern wattle, Acacia crassicarpa.</title>
        <authorList>
            <person name="Massaro I."/>
            <person name="Sinha N.R."/>
            <person name="Poethig S."/>
            <person name="Leichty A.R."/>
        </authorList>
    </citation>
    <scope>NUCLEOTIDE SEQUENCE</scope>
    <source>
        <strain evidence="7">Acra3RX</strain>
        <tissue evidence="7">Leaf</tissue>
    </source>
</reference>
<dbReference type="SUPFAM" id="SSF52151">
    <property type="entry name" value="FabD/lysophospholipase-like"/>
    <property type="match status" value="1"/>
</dbReference>
<dbReference type="PANTHER" id="PTHR32176:SF92">
    <property type="entry name" value="XYLOSE ISOMERASE"/>
    <property type="match status" value="1"/>
</dbReference>
<dbReference type="EMBL" id="JAWXYG010000006">
    <property type="protein sequence ID" value="KAK4269935.1"/>
    <property type="molecule type" value="Genomic_DNA"/>
</dbReference>
<keyword evidence="8" id="KW-1185">Reference proteome</keyword>
<accession>A0AAE1MML3</accession>
<dbReference type="GO" id="GO:0016042">
    <property type="term" value="P:lipid catabolic process"/>
    <property type="evidence" value="ECO:0007669"/>
    <property type="project" value="UniProtKB-KW"/>
</dbReference>
<dbReference type="Pfam" id="PF01734">
    <property type="entry name" value="Patatin"/>
    <property type="match status" value="1"/>
</dbReference>
<comment type="function">
    <text evidence="5">Lipolytic acyl hydrolase (LAH).</text>
</comment>
<evidence type="ECO:0000313" key="8">
    <source>
        <dbReference type="Proteomes" id="UP001293593"/>
    </source>
</evidence>
<keyword evidence="5" id="KW-0378">Hydrolase</keyword>
<evidence type="ECO:0000256" key="5">
    <source>
        <dbReference type="RuleBase" id="RU361262"/>
    </source>
</evidence>
<evidence type="ECO:0000259" key="6">
    <source>
        <dbReference type="PROSITE" id="PS51635"/>
    </source>
</evidence>
<dbReference type="GO" id="GO:0004620">
    <property type="term" value="F:phospholipase activity"/>
    <property type="evidence" value="ECO:0007669"/>
    <property type="project" value="TreeGrafter"/>
</dbReference>
<evidence type="ECO:0000256" key="1">
    <source>
        <dbReference type="ARBA" id="ARBA00010240"/>
    </source>
</evidence>
<dbReference type="InterPro" id="IPR002641">
    <property type="entry name" value="PNPLA_dom"/>
</dbReference>
<dbReference type="Proteomes" id="UP001293593">
    <property type="component" value="Unassembled WGS sequence"/>
</dbReference>
<dbReference type="GO" id="GO:0047372">
    <property type="term" value="F:monoacylglycerol lipase activity"/>
    <property type="evidence" value="ECO:0007669"/>
    <property type="project" value="TreeGrafter"/>
</dbReference>
<comment type="domain">
    <text evidence="5">The nitrogen atoms of the two glycine residues in the GGXR motif define the oxyanion hole, and stabilize the oxyanion that forms during the nucleophilic attack by the catalytic serine during substrate cleavage.</text>
</comment>
<sequence length="131" mass="14285">MGDRHGNAKRHNVKKKLPESIQNIDGGGVDKSEHYEKIVTILNIDGGGVREITPAIILEFLEKKLQELAHDENVRIADYFDVIAGTSTGGLITAMLTLVSVRGLYLFLCSCRSVLSSSVNSVSVFALHFGE</sequence>
<dbReference type="PANTHER" id="PTHR32176">
    <property type="entry name" value="XYLOSE ISOMERASE"/>
    <property type="match status" value="1"/>
</dbReference>
<comment type="caution">
    <text evidence="7">The sequence shown here is derived from an EMBL/GenBank/DDBJ whole genome shotgun (WGS) entry which is preliminary data.</text>
</comment>
<keyword evidence="2 5" id="KW-0442">Lipid degradation</keyword>
<evidence type="ECO:0000256" key="2">
    <source>
        <dbReference type="ARBA" id="ARBA00022963"/>
    </source>
</evidence>
<evidence type="ECO:0000313" key="7">
    <source>
        <dbReference type="EMBL" id="KAK4269935.1"/>
    </source>
</evidence>
<gene>
    <name evidence="7" type="ORF">QN277_023029</name>
</gene>
<protein>
    <recommendedName>
        <fullName evidence="5">Patatin</fullName>
        <ecNumber evidence="5">3.1.1.-</ecNumber>
    </recommendedName>
</protein>
<evidence type="ECO:0000256" key="4">
    <source>
        <dbReference type="PROSITE-ProRule" id="PRU01161"/>
    </source>
</evidence>
<comment type="caution">
    <text evidence="4">Lacks conserved residue(s) required for the propagation of feature annotation.</text>
</comment>
<organism evidence="7 8">
    <name type="scientific">Acacia crassicarpa</name>
    <name type="common">northern wattle</name>
    <dbReference type="NCBI Taxonomy" id="499986"/>
    <lineage>
        <taxon>Eukaryota</taxon>
        <taxon>Viridiplantae</taxon>
        <taxon>Streptophyta</taxon>
        <taxon>Embryophyta</taxon>
        <taxon>Tracheophyta</taxon>
        <taxon>Spermatophyta</taxon>
        <taxon>Magnoliopsida</taxon>
        <taxon>eudicotyledons</taxon>
        <taxon>Gunneridae</taxon>
        <taxon>Pentapetalae</taxon>
        <taxon>rosids</taxon>
        <taxon>fabids</taxon>
        <taxon>Fabales</taxon>
        <taxon>Fabaceae</taxon>
        <taxon>Caesalpinioideae</taxon>
        <taxon>mimosoid clade</taxon>
        <taxon>Acacieae</taxon>
        <taxon>Acacia</taxon>
    </lineage>
</organism>
<feature type="short sequence motif" description="GXSXG" evidence="4">
    <location>
        <begin position="85"/>
        <end position="89"/>
    </location>
</feature>
<name>A0AAE1MML3_9FABA</name>
<comment type="similarity">
    <text evidence="1 5">Belongs to the patatin family.</text>
</comment>
<dbReference type="AlphaFoldDB" id="A0AAE1MML3"/>
<evidence type="ECO:0000256" key="3">
    <source>
        <dbReference type="ARBA" id="ARBA00023098"/>
    </source>
</evidence>
<proteinExistence type="inferred from homology"/>
<feature type="domain" description="PNPLA" evidence="6">
    <location>
        <begin position="42"/>
        <end position="131"/>
    </location>
</feature>
<dbReference type="EC" id="3.1.1.-" evidence="5"/>
<dbReference type="Gene3D" id="3.40.1090.10">
    <property type="entry name" value="Cytosolic phospholipase A2 catalytic domain"/>
    <property type="match status" value="1"/>
</dbReference>
<keyword evidence="3 5" id="KW-0443">Lipid metabolism</keyword>
<dbReference type="InterPro" id="IPR016035">
    <property type="entry name" value="Acyl_Trfase/lysoPLipase"/>
</dbReference>